<dbReference type="EMBL" id="ASTJ01000040">
    <property type="protein sequence ID" value="EPC00507.1"/>
    <property type="molecule type" value="Genomic_DNA"/>
</dbReference>
<protein>
    <submittedName>
        <fullName evidence="1">Uncharacterized protein</fullName>
    </submittedName>
</protein>
<reference evidence="1 2" key="1">
    <citation type="journal article" date="2013" name="Genome Announc.">
        <title>Draft genome sequence of the moderately halophilic gammaproteobacterium Halomonas anticariensis FP35.</title>
        <authorList>
            <person name="Tahrioui A."/>
            <person name="Quesada E."/>
            <person name="Llamas I."/>
        </authorList>
    </citation>
    <scope>NUCLEOTIDE SEQUENCE [LARGE SCALE GENOMIC DNA]</scope>
    <source>
        <strain evidence="2">DSM 16096 / CECT 5854 / LMG 22089 / FP35</strain>
    </source>
</reference>
<evidence type="ECO:0000313" key="2">
    <source>
        <dbReference type="Proteomes" id="UP000014463"/>
    </source>
</evidence>
<evidence type="ECO:0000313" key="1">
    <source>
        <dbReference type="EMBL" id="EPC00507.1"/>
    </source>
</evidence>
<dbReference type="AlphaFoldDB" id="S2KEA1"/>
<organism evidence="1 2">
    <name type="scientific">Litchfieldella anticariensis (strain DSM 16096 / CECT 5854 / CIP 108499 / LMG 22089 / FP35)</name>
    <name type="common">Halomonas anticariensis</name>
    <dbReference type="NCBI Taxonomy" id="1121939"/>
    <lineage>
        <taxon>Bacteria</taxon>
        <taxon>Pseudomonadati</taxon>
        <taxon>Pseudomonadota</taxon>
        <taxon>Gammaproteobacteria</taxon>
        <taxon>Oceanospirillales</taxon>
        <taxon>Halomonadaceae</taxon>
        <taxon>Litchfieldella</taxon>
    </lineage>
</organism>
<proteinExistence type="predicted"/>
<sequence length="39" mass="4314">MDSSGQLLGRACLNIEPKLQAIAILAMDIPKITYVEFHI</sequence>
<dbReference type="STRING" id="1121939.L861_06090"/>
<name>S2KEA1_LITA3</name>
<dbReference type="Proteomes" id="UP000014463">
    <property type="component" value="Unassembled WGS sequence"/>
</dbReference>
<comment type="caution">
    <text evidence="1">The sequence shown here is derived from an EMBL/GenBank/DDBJ whole genome shotgun (WGS) entry which is preliminary data.</text>
</comment>
<keyword evidence="2" id="KW-1185">Reference proteome</keyword>
<accession>S2KEA1</accession>
<gene>
    <name evidence="1" type="ORF">L861_06090</name>
</gene>